<dbReference type="OrthoDB" id="4158087at2759"/>
<keyword evidence="1" id="KW-0539">Nucleus</keyword>
<dbReference type="EMBL" id="KZ679262">
    <property type="protein sequence ID" value="PTB41110.1"/>
    <property type="molecule type" value="Genomic_DNA"/>
</dbReference>
<feature type="compositionally biased region" description="Basic residues" evidence="2">
    <location>
        <begin position="83"/>
        <end position="99"/>
    </location>
</feature>
<dbReference type="PANTHER" id="PTHR37540:SF5">
    <property type="entry name" value="TRANSCRIPTION FACTOR DOMAIN-CONTAINING PROTEIN"/>
    <property type="match status" value="1"/>
</dbReference>
<evidence type="ECO:0000313" key="3">
    <source>
        <dbReference type="EMBL" id="PTB41110.1"/>
    </source>
</evidence>
<dbReference type="InterPro" id="IPR021858">
    <property type="entry name" value="Fun_TF"/>
</dbReference>
<name>A0A2T3Z8J8_TRIA4</name>
<feature type="compositionally biased region" description="Basic and acidic residues" evidence="2">
    <location>
        <begin position="104"/>
        <end position="118"/>
    </location>
</feature>
<dbReference type="AlphaFoldDB" id="A0A2T3Z8J8"/>
<sequence length="499" mass="55232">MSNRGESVILPSNAVFLVHKVGGTKAGRGSQWETRTKSMRVAPNLAPRISVAVDGNNDSKSNPNNTEGGSREFVAYTPGKRQQLTKRPKEVKRGRRAKRSATPPKDRSLVSVKKEPKLSRNPSPMPPELPVGLVGHALLYINFYFHSIAAGTYTLPCLLFNPAKRDWFPKMMEDEAWRCIILSLSANSLASLTGSSSNYVDSHSLLDEALRQLKNRVASGSLPTDQTLGAISCLAMWSNDQGNHDKAWIHAQGLAELVKLRGGFSKIDNRMRSKVYRGVFDIAVDVDKPPLLDEGLRDSPSREIISEDSLDSESELPLSECRIPPRLSSIFHDITQLNAVVDDAMARNIKLDTDHLYESVFGLYNRLLSCQSDKMGDCENSLRISLILYIKSLTSNGRFNATSMNLVRKLQASIQGCLHSPSPLGRWELFMGSMASSEGTVEQRWFFQHSAAAMAESHMASEDGWTAFQAELNSILWVKPVHEAAGYCLWLQITGAQPT</sequence>
<organism evidence="3 4">
    <name type="scientific">Trichoderma asperellum (strain ATCC 204424 / CBS 433.97 / NBRC 101777)</name>
    <dbReference type="NCBI Taxonomy" id="1042311"/>
    <lineage>
        <taxon>Eukaryota</taxon>
        <taxon>Fungi</taxon>
        <taxon>Dikarya</taxon>
        <taxon>Ascomycota</taxon>
        <taxon>Pezizomycotina</taxon>
        <taxon>Sordariomycetes</taxon>
        <taxon>Hypocreomycetidae</taxon>
        <taxon>Hypocreales</taxon>
        <taxon>Hypocreaceae</taxon>
        <taxon>Trichoderma</taxon>
    </lineage>
</organism>
<gene>
    <name evidence="3" type="ORF">M441DRAFT_140881</name>
</gene>
<proteinExistence type="predicted"/>
<dbReference type="Proteomes" id="UP000240493">
    <property type="component" value="Unassembled WGS sequence"/>
</dbReference>
<keyword evidence="4" id="KW-1185">Reference proteome</keyword>
<reference evidence="3 4" key="1">
    <citation type="submission" date="2016-07" db="EMBL/GenBank/DDBJ databases">
        <title>Multiple horizontal gene transfer events from other fungi enriched the ability of initially mycotrophic Trichoderma (Ascomycota) to feed on dead plant biomass.</title>
        <authorList>
            <consortium name="DOE Joint Genome Institute"/>
            <person name="Aerts A."/>
            <person name="Atanasova L."/>
            <person name="Chenthamara K."/>
            <person name="Zhang J."/>
            <person name="Grujic M."/>
            <person name="Henrissat B."/>
            <person name="Kuo A."/>
            <person name="Salamov A."/>
            <person name="Lipzen A."/>
            <person name="Labutti K."/>
            <person name="Barry K."/>
            <person name="Miao Y."/>
            <person name="Rahimi M.J."/>
            <person name="Shen Q."/>
            <person name="Grigoriev I.V."/>
            <person name="Kubicek C.P."/>
            <person name="Druzhinina I.S."/>
        </authorList>
    </citation>
    <scope>NUCLEOTIDE SEQUENCE [LARGE SCALE GENOMIC DNA]</scope>
    <source>
        <strain evidence="3 4">CBS 433.97</strain>
    </source>
</reference>
<evidence type="ECO:0008006" key="5">
    <source>
        <dbReference type="Google" id="ProtNLM"/>
    </source>
</evidence>
<evidence type="ECO:0000256" key="2">
    <source>
        <dbReference type="SAM" id="MobiDB-lite"/>
    </source>
</evidence>
<feature type="region of interest" description="Disordered" evidence="2">
    <location>
        <begin position="44"/>
        <end position="127"/>
    </location>
</feature>
<accession>A0A2T3Z8J8</accession>
<dbReference type="STRING" id="1042311.A0A2T3Z8J8"/>
<feature type="compositionally biased region" description="Polar residues" evidence="2">
    <location>
        <begin position="56"/>
        <end position="68"/>
    </location>
</feature>
<evidence type="ECO:0000256" key="1">
    <source>
        <dbReference type="ARBA" id="ARBA00023242"/>
    </source>
</evidence>
<protein>
    <recommendedName>
        <fullName evidence="5">Transcription factor domain-containing protein</fullName>
    </recommendedName>
</protein>
<dbReference type="PANTHER" id="PTHR37540">
    <property type="entry name" value="TRANSCRIPTION FACTOR (ACR-2), PUTATIVE-RELATED-RELATED"/>
    <property type="match status" value="1"/>
</dbReference>
<evidence type="ECO:0000313" key="4">
    <source>
        <dbReference type="Proteomes" id="UP000240493"/>
    </source>
</evidence>
<dbReference type="Pfam" id="PF11951">
    <property type="entry name" value="Fungal_trans_2"/>
    <property type="match status" value="1"/>
</dbReference>